<keyword evidence="8" id="KW-1185">Reference proteome</keyword>
<evidence type="ECO:0000256" key="1">
    <source>
        <dbReference type="ARBA" id="ARBA00001933"/>
    </source>
</evidence>
<dbReference type="GO" id="GO:0008483">
    <property type="term" value="F:transaminase activity"/>
    <property type="evidence" value="ECO:0007669"/>
    <property type="project" value="UniProtKB-KW"/>
</dbReference>
<dbReference type="STRING" id="930991.A0A0D0E6U2"/>
<dbReference type="InterPro" id="IPR015424">
    <property type="entry name" value="PyrdxlP-dep_Trfase"/>
</dbReference>
<dbReference type="Proteomes" id="UP000054538">
    <property type="component" value="Unassembled WGS sequence"/>
</dbReference>
<keyword evidence="4" id="KW-0808">Transferase</keyword>
<dbReference type="GO" id="GO:0030170">
    <property type="term" value="F:pyridoxal phosphate binding"/>
    <property type="evidence" value="ECO:0007669"/>
    <property type="project" value="InterPro"/>
</dbReference>
<gene>
    <name evidence="7" type="ORF">PAXRUDRAFT_144943</name>
</gene>
<evidence type="ECO:0000313" key="8">
    <source>
        <dbReference type="Proteomes" id="UP000054538"/>
    </source>
</evidence>
<evidence type="ECO:0000256" key="5">
    <source>
        <dbReference type="ARBA" id="ARBA00022898"/>
    </source>
</evidence>
<keyword evidence="3" id="KW-0032">Aminotransferase</keyword>
<dbReference type="EMBL" id="KN825180">
    <property type="protein sequence ID" value="KIK93495.1"/>
    <property type="molecule type" value="Genomic_DNA"/>
</dbReference>
<evidence type="ECO:0000259" key="6">
    <source>
        <dbReference type="Pfam" id="PF00155"/>
    </source>
</evidence>
<dbReference type="InterPro" id="IPR004839">
    <property type="entry name" value="Aminotransferase_I/II_large"/>
</dbReference>
<reference evidence="7 8" key="1">
    <citation type="submission" date="2014-04" db="EMBL/GenBank/DDBJ databases">
        <authorList>
            <consortium name="DOE Joint Genome Institute"/>
            <person name="Kuo A."/>
            <person name="Kohler A."/>
            <person name="Jargeat P."/>
            <person name="Nagy L.G."/>
            <person name="Floudas D."/>
            <person name="Copeland A."/>
            <person name="Barry K.W."/>
            <person name="Cichocki N."/>
            <person name="Veneault-Fourrey C."/>
            <person name="LaButti K."/>
            <person name="Lindquist E.A."/>
            <person name="Lipzen A."/>
            <person name="Lundell T."/>
            <person name="Morin E."/>
            <person name="Murat C."/>
            <person name="Sun H."/>
            <person name="Tunlid A."/>
            <person name="Henrissat B."/>
            <person name="Grigoriev I.V."/>
            <person name="Hibbett D.S."/>
            <person name="Martin F."/>
            <person name="Nordberg H.P."/>
            <person name="Cantor M.N."/>
            <person name="Hua S.X."/>
        </authorList>
    </citation>
    <scope>NUCLEOTIDE SEQUENCE [LARGE SCALE GENOMIC DNA]</scope>
    <source>
        <strain evidence="7 8">Ve08.2h10</strain>
    </source>
</reference>
<dbReference type="PANTHER" id="PTHR42790">
    <property type="entry name" value="AMINOTRANSFERASE"/>
    <property type="match status" value="1"/>
</dbReference>
<comment type="similarity">
    <text evidence="2">Belongs to the class-I pyridoxal-phosphate-dependent aminotransferase family.</text>
</comment>
<name>A0A0D0E6U2_9AGAM</name>
<dbReference type="InParanoid" id="A0A0D0E6U2"/>
<evidence type="ECO:0000256" key="4">
    <source>
        <dbReference type="ARBA" id="ARBA00022679"/>
    </source>
</evidence>
<organism evidence="7 8">
    <name type="scientific">Paxillus rubicundulus Ve08.2h10</name>
    <dbReference type="NCBI Taxonomy" id="930991"/>
    <lineage>
        <taxon>Eukaryota</taxon>
        <taxon>Fungi</taxon>
        <taxon>Dikarya</taxon>
        <taxon>Basidiomycota</taxon>
        <taxon>Agaricomycotina</taxon>
        <taxon>Agaricomycetes</taxon>
        <taxon>Agaricomycetidae</taxon>
        <taxon>Boletales</taxon>
        <taxon>Paxilineae</taxon>
        <taxon>Paxillaceae</taxon>
        <taxon>Paxillus</taxon>
    </lineage>
</organism>
<dbReference type="CDD" id="cd00609">
    <property type="entry name" value="AAT_like"/>
    <property type="match status" value="1"/>
</dbReference>
<accession>A0A0D0E6U2</accession>
<dbReference type="HOGENOM" id="CLU_017584_0_5_1"/>
<dbReference type="OrthoDB" id="691673at2759"/>
<protein>
    <submittedName>
        <fullName evidence="7">Unplaced genomic scaffold scaffold_358, whole genome shotgun sequence</fullName>
    </submittedName>
</protein>
<dbReference type="InterPro" id="IPR015421">
    <property type="entry name" value="PyrdxlP-dep_Trfase_major"/>
</dbReference>
<dbReference type="GO" id="GO:1901605">
    <property type="term" value="P:alpha-amino acid metabolic process"/>
    <property type="evidence" value="ECO:0007669"/>
    <property type="project" value="TreeGrafter"/>
</dbReference>
<keyword evidence="5" id="KW-0663">Pyridoxal phosphate</keyword>
<feature type="domain" description="Aminotransferase class I/classII large" evidence="6">
    <location>
        <begin position="131"/>
        <end position="518"/>
    </location>
</feature>
<dbReference type="InterPro" id="IPR050859">
    <property type="entry name" value="Class-I_PLP-dep_aminotransf"/>
</dbReference>
<dbReference type="FunCoup" id="A0A0D0E6U2">
    <property type="interactions" value="141"/>
</dbReference>
<dbReference type="SUPFAM" id="SSF53383">
    <property type="entry name" value="PLP-dependent transferases"/>
    <property type="match status" value="1"/>
</dbReference>
<evidence type="ECO:0000256" key="2">
    <source>
        <dbReference type="ARBA" id="ARBA00007441"/>
    </source>
</evidence>
<dbReference type="Pfam" id="PF00155">
    <property type="entry name" value="Aminotran_1_2"/>
    <property type="match status" value="1"/>
</dbReference>
<dbReference type="AlphaFoldDB" id="A0A0D0E6U2"/>
<dbReference type="PANTHER" id="PTHR42790:SF1">
    <property type="entry name" value="AROMATIC AMINO ACID AMINOTRANSFERASE, HYPOTHETICAL (EUROFUNG)"/>
    <property type="match status" value="1"/>
</dbReference>
<evidence type="ECO:0000256" key="3">
    <source>
        <dbReference type="ARBA" id="ARBA00022576"/>
    </source>
</evidence>
<proteinExistence type="inferred from homology"/>
<sequence>MSTTMGPEKPPKPVDLSHHLSELSKARGISPLKGLQKYFGRPGLITLAGGFPSPAYFPLADITVNALIPESFALVPAPHPPSSLSWFWKLFGTDKAKERTSSVTIPKYPTLPGDVKLAVCLQYSEAVAQGQLQEFLRHFVSKVYQPLIEDHSILIDTGNTDGWNRAVMMLCNPGEGVLCEEWTFPTAVASMLPSNIQPVPIAMDGLGLRSDDLERVLSTWDADARQMSRPHVMYIIPVGQNPSGSTMSTERKKQIYDICCKYDVVIVEDDPYYFLQMNDYVPKHKRSPEQATDAKHFLASLSPSFLRFDHESRVIRLDTFSKTIAPGSRLGWFTCNSMFAERLQRQGEISTQAPCGFGQSIVTKILLNWTYDGYIRWLRGLRTEYTQRRDFIIDCFSEEFNLQIGPPTTAVWSGCTTYHAALKQAGVHNGKHPFQGRTMFSLVPPVAGMFLWASYIKLHLDQHPSYTPEREETLEMQLFVQLAEDGVIAAPGWVFSAAAMAGSGDETPGHFRISFSLAEFSDLQKAVKIFERVLRKFFEEQS</sequence>
<reference evidence="8" key="2">
    <citation type="submission" date="2015-01" db="EMBL/GenBank/DDBJ databases">
        <title>Evolutionary Origins and Diversification of the Mycorrhizal Mutualists.</title>
        <authorList>
            <consortium name="DOE Joint Genome Institute"/>
            <consortium name="Mycorrhizal Genomics Consortium"/>
            <person name="Kohler A."/>
            <person name="Kuo A."/>
            <person name="Nagy L.G."/>
            <person name="Floudas D."/>
            <person name="Copeland A."/>
            <person name="Barry K.W."/>
            <person name="Cichocki N."/>
            <person name="Veneault-Fourrey C."/>
            <person name="LaButti K."/>
            <person name="Lindquist E.A."/>
            <person name="Lipzen A."/>
            <person name="Lundell T."/>
            <person name="Morin E."/>
            <person name="Murat C."/>
            <person name="Riley R."/>
            <person name="Ohm R."/>
            <person name="Sun H."/>
            <person name="Tunlid A."/>
            <person name="Henrissat B."/>
            <person name="Grigoriev I.V."/>
            <person name="Hibbett D.S."/>
            <person name="Martin F."/>
        </authorList>
    </citation>
    <scope>NUCLEOTIDE SEQUENCE [LARGE SCALE GENOMIC DNA]</scope>
    <source>
        <strain evidence="8">Ve08.2h10</strain>
    </source>
</reference>
<comment type="cofactor">
    <cofactor evidence="1">
        <name>pyridoxal 5'-phosphate</name>
        <dbReference type="ChEBI" id="CHEBI:597326"/>
    </cofactor>
</comment>
<evidence type="ECO:0000313" key="7">
    <source>
        <dbReference type="EMBL" id="KIK93495.1"/>
    </source>
</evidence>
<dbReference type="Gene3D" id="3.40.640.10">
    <property type="entry name" value="Type I PLP-dependent aspartate aminotransferase-like (Major domain)"/>
    <property type="match status" value="1"/>
</dbReference>